<organism evidence="2 3">
    <name type="scientific">Thermodesulfovibrio aggregans</name>
    <dbReference type="NCBI Taxonomy" id="86166"/>
    <lineage>
        <taxon>Bacteria</taxon>
        <taxon>Pseudomonadati</taxon>
        <taxon>Nitrospirota</taxon>
        <taxon>Thermodesulfovibrionia</taxon>
        <taxon>Thermodesulfovibrionales</taxon>
        <taxon>Thermodesulfovibrionaceae</taxon>
        <taxon>Thermodesulfovibrio</taxon>
    </lineage>
</organism>
<feature type="coiled-coil region" evidence="1">
    <location>
        <begin position="28"/>
        <end position="72"/>
    </location>
</feature>
<name>A0A2J6WR29_9BACT</name>
<dbReference type="EMBL" id="PNIO01000002">
    <property type="protein sequence ID" value="PMP72847.1"/>
    <property type="molecule type" value="Genomic_DNA"/>
</dbReference>
<evidence type="ECO:0000313" key="3">
    <source>
        <dbReference type="Proteomes" id="UP000242288"/>
    </source>
</evidence>
<reference evidence="2 3" key="1">
    <citation type="submission" date="2018-01" db="EMBL/GenBank/DDBJ databases">
        <title>Metagenomic assembled genomes from two thermal pools in the Uzon Caldera, Kamchatka, Russia.</title>
        <authorList>
            <person name="Wilkins L."/>
            <person name="Ettinger C."/>
        </authorList>
    </citation>
    <scope>NUCLEOTIDE SEQUENCE [LARGE SCALE GENOMIC DNA]</scope>
    <source>
        <strain evidence="2">ZAV-04</strain>
    </source>
</reference>
<dbReference type="AlphaFoldDB" id="A0A2J6WR29"/>
<gene>
    <name evidence="2" type="ORF">C0186_00150</name>
</gene>
<comment type="caution">
    <text evidence="2">The sequence shown here is derived from an EMBL/GenBank/DDBJ whole genome shotgun (WGS) entry which is preliminary data.</text>
</comment>
<proteinExistence type="predicted"/>
<evidence type="ECO:0000256" key="1">
    <source>
        <dbReference type="SAM" id="Coils"/>
    </source>
</evidence>
<sequence>KRIDDTNKRIDELRVELKTEIMMNTQRIDETNARLDELFLEASKIRADLNKALSQKEAIDDMRLRIQRLEDKVLTAA</sequence>
<keyword evidence="1" id="KW-0175">Coiled coil</keyword>
<dbReference type="Proteomes" id="UP000242288">
    <property type="component" value="Unassembled WGS sequence"/>
</dbReference>
<evidence type="ECO:0000313" key="2">
    <source>
        <dbReference type="EMBL" id="PMP72847.1"/>
    </source>
</evidence>
<feature type="non-terminal residue" evidence="2">
    <location>
        <position position="1"/>
    </location>
</feature>
<accession>A0A2J6WR29</accession>
<protein>
    <submittedName>
        <fullName evidence="2">Uncharacterized protein</fullName>
    </submittedName>
</protein>